<name>A0A6S7ITW4_PARCT</name>
<dbReference type="InterPro" id="IPR052304">
    <property type="entry name" value="PTTG1IP"/>
</dbReference>
<dbReference type="GO" id="GO:0005737">
    <property type="term" value="C:cytoplasm"/>
    <property type="evidence" value="ECO:0007669"/>
    <property type="project" value="TreeGrafter"/>
</dbReference>
<proteinExistence type="predicted"/>
<dbReference type="PANTHER" id="PTHR15191">
    <property type="entry name" value="PROTEIN CBG20567"/>
    <property type="match status" value="1"/>
</dbReference>
<feature type="compositionally biased region" description="Basic and acidic residues" evidence="1">
    <location>
        <begin position="178"/>
        <end position="190"/>
    </location>
</feature>
<feature type="transmembrane region" description="Helical" evidence="2">
    <location>
        <begin position="116"/>
        <end position="141"/>
    </location>
</feature>
<sequence length="190" mass="21561">MTRHELLPLRHFDVVAVCVLVCISSGFCNAIPNVLQQNATTAPVVTSTSVNQSTSTTSLGCSAHESSCKNCSQDMKCAWCFSDDSCRPKELRSQRNSCKDDDWYYGDCDKPEKETILVYVLLSCALFLLLIVILLVLYIFFCKMPRNKDYEPVSTKEKKKKRQRTPLMSKKVKPSPSRTDELKKKYQLDG</sequence>
<evidence type="ECO:0000313" key="4">
    <source>
        <dbReference type="Proteomes" id="UP001152795"/>
    </source>
</evidence>
<evidence type="ECO:0000256" key="2">
    <source>
        <dbReference type="SAM" id="Phobius"/>
    </source>
</evidence>
<dbReference type="PANTHER" id="PTHR15191:SF3">
    <property type="entry name" value="PITUITARY TUMOR-TRANSFORMING GENE PROTEIN-BINDING FACTOR"/>
    <property type="match status" value="1"/>
</dbReference>
<dbReference type="EMBL" id="CACRXK020006286">
    <property type="protein sequence ID" value="CAB4008971.1"/>
    <property type="molecule type" value="Genomic_DNA"/>
</dbReference>
<dbReference type="AlphaFoldDB" id="A0A6S7ITW4"/>
<dbReference type="OrthoDB" id="10467930at2759"/>
<keyword evidence="2" id="KW-0812">Transmembrane</keyword>
<accession>A0A6S7ITW4</accession>
<gene>
    <name evidence="3" type="ORF">PACLA_8A069062</name>
</gene>
<feature type="region of interest" description="Disordered" evidence="1">
    <location>
        <begin position="150"/>
        <end position="190"/>
    </location>
</feature>
<protein>
    <submittedName>
        <fullName evidence="3">Uncharacterized protein</fullName>
    </submittedName>
</protein>
<organism evidence="3 4">
    <name type="scientific">Paramuricea clavata</name>
    <name type="common">Red gorgonian</name>
    <name type="synonym">Violescent sea-whip</name>
    <dbReference type="NCBI Taxonomy" id="317549"/>
    <lineage>
        <taxon>Eukaryota</taxon>
        <taxon>Metazoa</taxon>
        <taxon>Cnidaria</taxon>
        <taxon>Anthozoa</taxon>
        <taxon>Octocorallia</taxon>
        <taxon>Malacalcyonacea</taxon>
        <taxon>Plexauridae</taxon>
        <taxon>Paramuricea</taxon>
    </lineage>
</organism>
<keyword evidence="4" id="KW-1185">Reference proteome</keyword>
<evidence type="ECO:0000313" key="3">
    <source>
        <dbReference type="EMBL" id="CAB4008971.1"/>
    </source>
</evidence>
<dbReference type="Proteomes" id="UP001152795">
    <property type="component" value="Unassembled WGS sequence"/>
</dbReference>
<dbReference type="GO" id="GO:0006606">
    <property type="term" value="P:protein import into nucleus"/>
    <property type="evidence" value="ECO:0007669"/>
    <property type="project" value="TreeGrafter"/>
</dbReference>
<dbReference type="GO" id="GO:0005634">
    <property type="term" value="C:nucleus"/>
    <property type="evidence" value="ECO:0007669"/>
    <property type="project" value="TreeGrafter"/>
</dbReference>
<comment type="caution">
    <text evidence="3">The sequence shown here is derived from an EMBL/GenBank/DDBJ whole genome shotgun (WGS) entry which is preliminary data.</text>
</comment>
<keyword evidence="2" id="KW-1133">Transmembrane helix</keyword>
<evidence type="ECO:0000256" key="1">
    <source>
        <dbReference type="SAM" id="MobiDB-lite"/>
    </source>
</evidence>
<keyword evidence="2" id="KW-0472">Membrane</keyword>
<reference evidence="3" key="1">
    <citation type="submission" date="2020-04" db="EMBL/GenBank/DDBJ databases">
        <authorList>
            <person name="Alioto T."/>
            <person name="Alioto T."/>
            <person name="Gomez Garrido J."/>
        </authorList>
    </citation>
    <scope>NUCLEOTIDE SEQUENCE</scope>
    <source>
        <strain evidence="3">A484AB</strain>
    </source>
</reference>